<dbReference type="EMBL" id="SRLO01000597">
    <property type="protein sequence ID" value="TNN51028.1"/>
    <property type="molecule type" value="Genomic_DNA"/>
</dbReference>
<protein>
    <submittedName>
        <fullName evidence="2">Uncharacterized protein</fullName>
    </submittedName>
</protein>
<evidence type="ECO:0000256" key="1">
    <source>
        <dbReference type="SAM" id="MobiDB-lite"/>
    </source>
</evidence>
<keyword evidence="3" id="KW-1185">Reference proteome</keyword>
<dbReference type="Proteomes" id="UP000314294">
    <property type="component" value="Unassembled WGS sequence"/>
</dbReference>
<gene>
    <name evidence="2" type="ORF">EYF80_038758</name>
</gene>
<proteinExistence type="predicted"/>
<name>A0A4Z2GBR4_9TELE</name>
<dbReference type="AlphaFoldDB" id="A0A4Z2GBR4"/>
<reference evidence="2 3" key="1">
    <citation type="submission" date="2019-03" db="EMBL/GenBank/DDBJ databases">
        <title>First draft genome of Liparis tanakae, snailfish: a comprehensive survey of snailfish specific genes.</title>
        <authorList>
            <person name="Kim W."/>
            <person name="Song I."/>
            <person name="Jeong J.-H."/>
            <person name="Kim D."/>
            <person name="Kim S."/>
            <person name="Ryu S."/>
            <person name="Song J.Y."/>
            <person name="Lee S.K."/>
        </authorList>
    </citation>
    <scope>NUCLEOTIDE SEQUENCE [LARGE SCALE GENOMIC DNA]</scope>
    <source>
        <tissue evidence="2">Muscle</tissue>
    </source>
</reference>
<organism evidence="2 3">
    <name type="scientific">Liparis tanakae</name>
    <name type="common">Tanaka's snailfish</name>
    <dbReference type="NCBI Taxonomy" id="230148"/>
    <lineage>
        <taxon>Eukaryota</taxon>
        <taxon>Metazoa</taxon>
        <taxon>Chordata</taxon>
        <taxon>Craniata</taxon>
        <taxon>Vertebrata</taxon>
        <taxon>Euteleostomi</taxon>
        <taxon>Actinopterygii</taxon>
        <taxon>Neopterygii</taxon>
        <taxon>Teleostei</taxon>
        <taxon>Neoteleostei</taxon>
        <taxon>Acanthomorphata</taxon>
        <taxon>Eupercaria</taxon>
        <taxon>Perciformes</taxon>
        <taxon>Cottioidei</taxon>
        <taxon>Cottales</taxon>
        <taxon>Liparidae</taxon>
        <taxon>Liparis</taxon>
    </lineage>
</organism>
<evidence type="ECO:0000313" key="2">
    <source>
        <dbReference type="EMBL" id="TNN51028.1"/>
    </source>
</evidence>
<evidence type="ECO:0000313" key="3">
    <source>
        <dbReference type="Proteomes" id="UP000314294"/>
    </source>
</evidence>
<sequence length="95" mass="10136">MSGYSIRSESERGAPQRSRCFLFPPTGSAPPPPPVPFLLFFMGNGSDDTPNYSEGYLEEGSDSPSLSSRVIVATPRPPPDAALCQMAVDATELTD</sequence>
<accession>A0A4Z2GBR4</accession>
<feature type="region of interest" description="Disordered" evidence="1">
    <location>
        <begin position="1"/>
        <end position="28"/>
    </location>
</feature>
<comment type="caution">
    <text evidence="2">The sequence shown here is derived from an EMBL/GenBank/DDBJ whole genome shotgun (WGS) entry which is preliminary data.</text>
</comment>